<name>A0ABW1ELP0_9BACT</name>
<dbReference type="InterPro" id="IPR025857">
    <property type="entry name" value="MacB_PCD"/>
</dbReference>
<reference evidence="11" key="1">
    <citation type="journal article" date="2019" name="Int. J. Syst. Evol. Microbiol.">
        <title>The Global Catalogue of Microorganisms (GCM) 10K type strain sequencing project: providing services to taxonomists for standard genome sequencing and annotation.</title>
        <authorList>
            <consortium name="The Broad Institute Genomics Platform"/>
            <consortium name="The Broad Institute Genome Sequencing Center for Infectious Disease"/>
            <person name="Wu L."/>
            <person name="Ma J."/>
        </authorList>
    </citation>
    <scope>NUCLEOTIDE SEQUENCE [LARGE SCALE GENOMIC DNA]</scope>
    <source>
        <strain evidence="11">JCM 4087</strain>
    </source>
</reference>
<feature type="transmembrane region" description="Helical" evidence="7">
    <location>
        <begin position="874"/>
        <end position="896"/>
    </location>
</feature>
<dbReference type="InterPro" id="IPR003838">
    <property type="entry name" value="ABC3_permease_C"/>
</dbReference>
<dbReference type="InterPro" id="IPR017800">
    <property type="entry name" value="ADOP"/>
</dbReference>
<evidence type="ECO:0000256" key="1">
    <source>
        <dbReference type="ARBA" id="ARBA00004651"/>
    </source>
</evidence>
<sequence length="911" mass="99305">MFHRKQRSAEDFAEEIRSHLAIEADQLASEGTSQQEAARRARVAFGNKAAAQERFRLRGRIVWFENLRQDLRFAARTMFRNPGFTVLAILTLALGIAVSTTAFTWIDAVLLQPLSGVADPSRLVTLESIAPDGSQIPNSYPDYIDFRDRLKLLSGVAVTRPNAFTVTQSANDGRAERVWGELVSGNFFAVLGVQPQLGRVFTPAEYADTPNAFPLVVISDRFWRSHFHADPAAIGQTLRVNQHPLTIIGVAPPAFHGSMPVTAYDLWIPYMQQPILNGVQEWMLRDRHNRNMLGIVRLAPGVTLPRARAELDSLARYMAVANADVSEGMTATLLPLWQSPHGPQGLLVGPLRILMAVSLLVLLIVCANVANLLLARATAREKEFTARLALGAGRFRLVRQLLTESLLLAALGSALGLAATPLLAHGLKLLMPPSELSSLLSLNTQLNGRILAFTLGLCCLAALAAGLAPALQVSRMNLSAKLNDGGRSGSAGRAHHRLRSTLVCSEVALALVALAGAGLFSESFRQTLHIDPGFSPDHVLLSRFYLNTAGYSLQQRKEFCRRLETAMLSAPGVTNVAYSDGVPLGFEPSWWEELDIQGYARTRGENMNIFRNVISPGYLDLMHIPIVAGRNFTAADTEQTQPVMIVSQAFVHRFFANRNPLGAQVHGWGKWFRIVGVAQDSKYHYLNEPATPYFYVDFRQLYREDESLAFYVRTKGDPDTALAVLRAQTHAIDPNVNVFDSVPLAEFIGASLYPQRVAASLMTVLGSIAVLLAAVGLYGVMAFSVAQRTQEIGVRMALGAEPRHVQRMILRQSLALTLFGLAAGLLLTLALTQTVSSITVTNSAQGASTPLLANSANPAGSTRFLAALFNPTHLAIYTLSAIFLCGITCIAAWLPARRASHIDPMEALRCD</sequence>
<keyword evidence="11" id="KW-1185">Reference proteome</keyword>
<organism evidence="10 11">
    <name type="scientific">Acidicapsa dinghuensis</name>
    <dbReference type="NCBI Taxonomy" id="2218256"/>
    <lineage>
        <taxon>Bacteria</taxon>
        <taxon>Pseudomonadati</taxon>
        <taxon>Acidobacteriota</taxon>
        <taxon>Terriglobia</taxon>
        <taxon>Terriglobales</taxon>
        <taxon>Acidobacteriaceae</taxon>
        <taxon>Acidicapsa</taxon>
    </lineage>
</organism>
<feature type="transmembrane region" description="Helical" evidence="7">
    <location>
        <begin position="353"/>
        <end position="374"/>
    </location>
</feature>
<dbReference type="Proteomes" id="UP001596091">
    <property type="component" value="Unassembled WGS sequence"/>
</dbReference>
<proteinExistence type="inferred from homology"/>
<evidence type="ECO:0000313" key="10">
    <source>
        <dbReference type="EMBL" id="MFC5864323.1"/>
    </source>
</evidence>
<feature type="transmembrane region" description="Helical" evidence="7">
    <location>
        <begin position="502"/>
        <end position="520"/>
    </location>
</feature>
<accession>A0ABW1ELP0</accession>
<feature type="transmembrane region" description="Helical" evidence="7">
    <location>
        <begin position="813"/>
        <end position="832"/>
    </location>
</feature>
<evidence type="ECO:0000259" key="8">
    <source>
        <dbReference type="Pfam" id="PF02687"/>
    </source>
</evidence>
<dbReference type="InterPro" id="IPR050250">
    <property type="entry name" value="Macrolide_Exporter_MacB"/>
</dbReference>
<dbReference type="EMBL" id="JBHSPH010000009">
    <property type="protein sequence ID" value="MFC5864323.1"/>
    <property type="molecule type" value="Genomic_DNA"/>
</dbReference>
<dbReference type="Pfam" id="PF02687">
    <property type="entry name" value="FtsX"/>
    <property type="match status" value="2"/>
</dbReference>
<comment type="caution">
    <text evidence="10">The sequence shown here is derived from an EMBL/GenBank/DDBJ whole genome shotgun (WGS) entry which is preliminary data.</text>
</comment>
<protein>
    <submittedName>
        <fullName evidence="10">ADOP family duplicated permease</fullName>
    </submittedName>
</protein>
<feature type="transmembrane region" description="Helical" evidence="7">
    <location>
        <begin position="84"/>
        <end position="106"/>
    </location>
</feature>
<evidence type="ECO:0000259" key="9">
    <source>
        <dbReference type="Pfam" id="PF12704"/>
    </source>
</evidence>
<keyword evidence="4 7" id="KW-1133">Transmembrane helix</keyword>
<keyword evidence="5 7" id="KW-0472">Membrane</keyword>
<dbReference type="PANTHER" id="PTHR30572">
    <property type="entry name" value="MEMBRANE COMPONENT OF TRANSPORTER-RELATED"/>
    <property type="match status" value="1"/>
</dbReference>
<dbReference type="PANTHER" id="PTHR30572:SF4">
    <property type="entry name" value="ABC TRANSPORTER PERMEASE YTRF"/>
    <property type="match status" value="1"/>
</dbReference>
<evidence type="ECO:0000256" key="5">
    <source>
        <dbReference type="ARBA" id="ARBA00023136"/>
    </source>
</evidence>
<evidence type="ECO:0000256" key="2">
    <source>
        <dbReference type="ARBA" id="ARBA00022475"/>
    </source>
</evidence>
<keyword evidence="2" id="KW-1003">Cell membrane</keyword>
<feature type="domain" description="MacB-like periplasmic core" evidence="9">
    <location>
        <begin position="85"/>
        <end position="313"/>
    </location>
</feature>
<feature type="domain" description="ABC3 transporter permease C-terminal" evidence="8">
    <location>
        <begin position="356"/>
        <end position="477"/>
    </location>
</feature>
<dbReference type="NCBIfam" id="TIGR03434">
    <property type="entry name" value="ADOP"/>
    <property type="match status" value="1"/>
</dbReference>
<feature type="transmembrane region" description="Helical" evidence="7">
    <location>
        <begin position="406"/>
        <end position="430"/>
    </location>
</feature>
<evidence type="ECO:0000256" key="4">
    <source>
        <dbReference type="ARBA" id="ARBA00022989"/>
    </source>
</evidence>
<evidence type="ECO:0000256" key="3">
    <source>
        <dbReference type="ARBA" id="ARBA00022692"/>
    </source>
</evidence>
<feature type="domain" description="MacB-like periplasmic core" evidence="9">
    <location>
        <begin position="597"/>
        <end position="721"/>
    </location>
</feature>
<dbReference type="InterPro" id="IPR047928">
    <property type="entry name" value="Perm_prefix_1"/>
</dbReference>
<keyword evidence="3 7" id="KW-0812">Transmembrane</keyword>
<feature type="transmembrane region" description="Helical" evidence="7">
    <location>
        <begin position="450"/>
        <end position="471"/>
    </location>
</feature>
<dbReference type="NCBIfam" id="NF038403">
    <property type="entry name" value="perm_prefix_1"/>
    <property type="match status" value="1"/>
</dbReference>
<feature type="transmembrane region" description="Helical" evidence="7">
    <location>
        <begin position="761"/>
        <end position="786"/>
    </location>
</feature>
<dbReference type="RefSeq" id="WP_263342059.1">
    <property type="nucleotide sequence ID" value="NZ_JAGSYH010000009.1"/>
</dbReference>
<gene>
    <name evidence="10" type="ORF">ACFPT7_18600</name>
</gene>
<evidence type="ECO:0000313" key="11">
    <source>
        <dbReference type="Proteomes" id="UP001596091"/>
    </source>
</evidence>
<feature type="domain" description="ABC3 transporter permease C-terminal" evidence="8">
    <location>
        <begin position="765"/>
        <end position="902"/>
    </location>
</feature>
<comment type="subcellular location">
    <subcellularLocation>
        <location evidence="1">Cell membrane</location>
        <topology evidence="1">Multi-pass membrane protein</topology>
    </subcellularLocation>
</comment>
<evidence type="ECO:0000256" key="6">
    <source>
        <dbReference type="ARBA" id="ARBA00038076"/>
    </source>
</evidence>
<comment type="similarity">
    <text evidence="6">Belongs to the ABC-4 integral membrane protein family.</text>
</comment>
<evidence type="ECO:0000256" key="7">
    <source>
        <dbReference type="SAM" id="Phobius"/>
    </source>
</evidence>
<dbReference type="Pfam" id="PF12704">
    <property type="entry name" value="MacB_PCD"/>
    <property type="match status" value="2"/>
</dbReference>